<reference evidence="1 2" key="1">
    <citation type="journal article" date="2012" name="Proc. Natl. Acad. Sci. U.S.A.">
        <title>Comparative genomics of Ceriporiopsis subvermispora and Phanerochaete chrysosporium provide insight into selective ligninolysis.</title>
        <authorList>
            <person name="Fernandez-Fueyo E."/>
            <person name="Ruiz-Duenas F.J."/>
            <person name="Ferreira P."/>
            <person name="Floudas D."/>
            <person name="Hibbett D.S."/>
            <person name="Canessa P."/>
            <person name="Larrondo L.F."/>
            <person name="James T.Y."/>
            <person name="Seelenfreund D."/>
            <person name="Lobos S."/>
            <person name="Polanco R."/>
            <person name="Tello M."/>
            <person name="Honda Y."/>
            <person name="Watanabe T."/>
            <person name="Watanabe T."/>
            <person name="Ryu J.S."/>
            <person name="Kubicek C.P."/>
            <person name="Schmoll M."/>
            <person name="Gaskell J."/>
            <person name="Hammel K.E."/>
            <person name="St John F.J."/>
            <person name="Vanden Wymelenberg A."/>
            <person name="Sabat G."/>
            <person name="Splinter BonDurant S."/>
            <person name="Syed K."/>
            <person name="Yadav J.S."/>
            <person name="Doddapaneni H."/>
            <person name="Subramanian V."/>
            <person name="Lavin J.L."/>
            <person name="Oguiza J.A."/>
            <person name="Perez G."/>
            <person name="Pisabarro A.G."/>
            <person name="Ramirez L."/>
            <person name="Santoyo F."/>
            <person name="Master E."/>
            <person name="Coutinho P.M."/>
            <person name="Henrissat B."/>
            <person name="Lombard V."/>
            <person name="Magnuson J.K."/>
            <person name="Kuees U."/>
            <person name="Hori C."/>
            <person name="Igarashi K."/>
            <person name="Samejima M."/>
            <person name="Held B.W."/>
            <person name="Barry K.W."/>
            <person name="LaButti K.M."/>
            <person name="Lapidus A."/>
            <person name="Lindquist E.A."/>
            <person name="Lucas S.M."/>
            <person name="Riley R."/>
            <person name="Salamov A.A."/>
            <person name="Hoffmeister D."/>
            <person name="Schwenk D."/>
            <person name="Hadar Y."/>
            <person name="Yarden O."/>
            <person name="de Vries R.P."/>
            <person name="Wiebenga A."/>
            <person name="Stenlid J."/>
            <person name="Eastwood D."/>
            <person name="Grigoriev I.V."/>
            <person name="Berka R.M."/>
            <person name="Blanchette R.A."/>
            <person name="Kersten P."/>
            <person name="Martinez A.T."/>
            <person name="Vicuna R."/>
            <person name="Cullen D."/>
        </authorList>
    </citation>
    <scope>NUCLEOTIDE SEQUENCE [LARGE SCALE GENOMIC DNA]</scope>
    <source>
        <strain evidence="1 2">B</strain>
    </source>
</reference>
<sequence length="234" mass="26699">MFCELWRLSRLTRRSVYDGSEIFCLRNRGRSKYSPFFYIPGTIFDAASAVRPEIQSRAFFIRPPDDQLMYLSKYSAEFYSFRASRPRGPAPNVGFLVRSDNKSILRSKTCRAARTGCNEHLYTDYMRRRGRPRPPVPSDGVGLLLRLKSEGATFASTTTPAGRAHLVDTPPRTLTGRTEFCNYIDHYRCRRRQACACPASPCTPNLGTSTRYAICCARREQGDERRTFVRAPPV</sequence>
<evidence type="ECO:0000313" key="2">
    <source>
        <dbReference type="Proteomes" id="UP000016930"/>
    </source>
</evidence>
<evidence type="ECO:0000313" key="1">
    <source>
        <dbReference type="EMBL" id="EMD30585.1"/>
    </source>
</evidence>
<dbReference type="AlphaFoldDB" id="M2QEZ9"/>
<accession>M2QEZ9</accession>
<organism evidence="1 2">
    <name type="scientific">Ceriporiopsis subvermispora (strain B)</name>
    <name type="common">White-rot fungus</name>
    <name type="synonym">Gelatoporia subvermispora</name>
    <dbReference type="NCBI Taxonomy" id="914234"/>
    <lineage>
        <taxon>Eukaryota</taxon>
        <taxon>Fungi</taxon>
        <taxon>Dikarya</taxon>
        <taxon>Basidiomycota</taxon>
        <taxon>Agaricomycotina</taxon>
        <taxon>Agaricomycetes</taxon>
        <taxon>Polyporales</taxon>
        <taxon>Gelatoporiaceae</taxon>
        <taxon>Gelatoporia</taxon>
    </lineage>
</organism>
<dbReference type="Proteomes" id="UP000016930">
    <property type="component" value="Unassembled WGS sequence"/>
</dbReference>
<gene>
    <name evidence="1" type="ORF">CERSUDRAFT_101202</name>
</gene>
<dbReference type="HOGENOM" id="CLU_1184889_0_0_1"/>
<keyword evidence="2" id="KW-1185">Reference proteome</keyword>
<name>M2QEZ9_CERS8</name>
<proteinExistence type="predicted"/>
<dbReference type="EMBL" id="KB445980">
    <property type="protein sequence ID" value="EMD30585.1"/>
    <property type="molecule type" value="Genomic_DNA"/>
</dbReference>
<protein>
    <submittedName>
        <fullName evidence="1">Uncharacterized protein</fullName>
    </submittedName>
</protein>